<dbReference type="GO" id="GO:0003677">
    <property type="term" value="F:DNA binding"/>
    <property type="evidence" value="ECO:0007669"/>
    <property type="project" value="UniProtKB-KW"/>
</dbReference>
<sequence>MNLAEQLKSLRLSAGLTQTELAKKLNISQQSYVRWENGKVTPSLEKLNDIAHFF</sequence>
<dbReference type="Proteomes" id="UP000070065">
    <property type="component" value="Unassembled WGS sequence"/>
</dbReference>
<dbReference type="PROSITE" id="PS50943">
    <property type="entry name" value="HTH_CROC1"/>
    <property type="match status" value="1"/>
</dbReference>
<dbReference type="Gene3D" id="1.10.260.40">
    <property type="entry name" value="lambda repressor-like DNA-binding domains"/>
    <property type="match status" value="1"/>
</dbReference>
<comment type="caution">
    <text evidence="3">The sequence shown here is derived from an EMBL/GenBank/DDBJ whole genome shotgun (WGS) entry which is preliminary data.</text>
</comment>
<dbReference type="PANTHER" id="PTHR46558">
    <property type="entry name" value="TRACRIPTIONAL REGULATORY PROTEIN-RELATED-RELATED"/>
    <property type="match status" value="1"/>
</dbReference>
<dbReference type="EMBL" id="LRQR01000050">
    <property type="protein sequence ID" value="KXA61309.1"/>
    <property type="molecule type" value="Genomic_DNA"/>
</dbReference>
<evidence type="ECO:0000313" key="4">
    <source>
        <dbReference type="Proteomes" id="UP000070065"/>
    </source>
</evidence>
<dbReference type="PATRIC" id="fig|28037.231.peg.804"/>
<keyword evidence="1 3" id="KW-0238">DNA-binding</keyword>
<protein>
    <submittedName>
        <fullName evidence="3">DNA-binding helix-turn-helix protein</fullName>
    </submittedName>
</protein>
<name>A0A133RZU3_STRMT</name>
<dbReference type="AlphaFoldDB" id="A0A133RZU3"/>
<dbReference type="SUPFAM" id="SSF47413">
    <property type="entry name" value="lambda repressor-like DNA-binding domains"/>
    <property type="match status" value="1"/>
</dbReference>
<dbReference type="InterPro" id="IPR001387">
    <property type="entry name" value="Cro/C1-type_HTH"/>
</dbReference>
<dbReference type="Pfam" id="PF01381">
    <property type="entry name" value="HTH_3"/>
    <property type="match status" value="1"/>
</dbReference>
<dbReference type="RefSeq" id="WP_230955064.1">
    <property type="nucleotide sequence ID" value="NZ_KQ957867.1"/>
</dbReference>
<gene>
    <name evidence="3" type="ORF">HMPREF3228_00808</name>
</gene>
<evidence type="ECO:0000256" key="1">
    <source>
        <dbReference type="ARBA" id="ARBA00023125"/>
    </source>
</evidence>
<proteinExistence type="predicted"/>
<evidence type="ECO:0000313" key="3">
    <source>
        <dbReference type="EMBL" id="KXA61309.1"/>
    </source>
</evidence>
<dbReference type="PANTHER" id="PTHR46558:SF11">
    <property type="entry name" value="HTH-TYPE TRANSCRIPTIONAL REGULATOR XRE"/>
    <property type="match status" value="1"/>
</dbReference>
<dbReference type="InterPro" id="IPR010982">
    <property type="entry name" value="Lambda_DNA-bd_dom_sf"/>
</dbReference>
<evidence type="ECO:0000259" key="2">
    <source>
        <dbReference type="PROSITE" id="PS50943"/>
    </source>
</evidence>
<feature type="domain" description="HTH cro/C1-type" evidence="2">
    <location>
        <begin position="7"/>
        <end position="54"/>
    </location>
</feature>
<dbReference type="SMART" id="SM00530">
    <property type="entry name" value="HTH_XRE"/>
    <property type="match status" value="1"/>
</dbReference>
<dbReference type="CDD" id="cd00093">
    <property type="entry name" value="HTH_XRE"/>
    <property type="match status" value="1"/>
</dbReference>
<reference evidence="3 4" key="1">
    <citation type="submission" date="2016-01" db="EMBL/GenBank/DDBJ databases">
        <authorList>
            <person name="Oliw E.H."/>
        </authorList>
    </citation>
    <scope>NUCLEOTIDE SEQUENCE [LARGE SCALE GENOMIC DNA]</scope>
    <source>
        <strain evidence="3 4">CMW7705B</strain>
    </source>
</reference>
<organism evidence="3 4">
    <name type="scientific">Streptococcus mitis</name>
    <dbReference type="NCBI Taxonomy" id="28037"/>
    <lineage>
        <taxon>Bacteria</taxon>
        <taxon>Bacillati</taxon>
        <taxon>Bacillota</taxon>
        <taxon>Bacilli</taxon>
        <taxon>Lactobacillales</taxon>
        <taxon>Streptococcaceae</taxon>
        <taxon>Streptococcus</taxon>
        <taxon>Streptococcus mitis group</taxon>
    </lineage>
</organism>
<accession>A0A133RZU3</accession>